<feature type="transmembrane region" description="Helical" evidence="1">
    <location>
        <begin position="54"/>
        <end position="75"/>
    </location>
</feature>
<keyword evidence="1" id="KW-0812">Transmembrane</keyword>
<keyword evidence="1" id="KW-0472">Membrane</keyword>
<dbReference type="AlphaFoldDB" id="A0A344TIR4"/>
<evidence type="ECO:0000256" key="1">
    <source>
        <dbReference type="SAM" id="Phobius"/>
    </source>
</evidence>
<protein>
    <recommendedName>
        <fullName evidence="4">DUF502 domain-containing protein</fullName>
    </recommendedName>
</protein>
<proteinExistence type="predicted"/>
<evidence type="ECO:0008006" key="4">
    <source>
        <dbReference type="Google" id="ProtNLM"/>
    </source>
</evidence>
<dbReference type="OrthoDB" id="9789516at2"/>
<evidence type="ECO:0000313" key="3">
    <source>
        <dbReference type="Proteomes" id="UP000251993"/>
    </source>
</evidence>
<dbReference type="KEGG" id="run:DR864_12600"/>
<name>A0A344TIR4_9BACT</name>
<accession>A0A344TIR4</accession>
<dbReference type="Proteomes" id="UP000251993">
    <property type="component" value="Chromosome"/>
</dbReference>
<feature type="transmembrane region" description="Helical" evidence="1">
    <location>
        <begin position="12"/>
        <end position="31"/>
    </location>
</feature>
<dbReference type="EMBL" id="CP030850">
    <property type="protein sequence ID" value="AXE18535.1"/>
    <property type="molecule type" value="Genomic_DNA"/>
</dbReference>
<dbReference type="InterPro" id="IPR007462">
    <property type="entry name" value="COV1-like"/>
</dbReference>
<dbReference type="PANTHER" id="PTHR31876:SF26">
    <property type="entry name" value="PROTEIN LIKE COV 2"/>
    <property type="match status" value="1"/>
</dbReference>
<reference evidence="2 3" key="1">
    <citation type="submission" date="2018-07" db="EMBL/GenBank/DDBJ databases">
        <title>Genome sequencing of Runella.</title>
        <authorList>
            <person name="Baek M.-G."/>
            <person name="Yi H."/>
        </authorList>
    </citation>
    <scope>NUCLEOTIDE SEQUENCE [LARGE SCALE GENOMIC DNA]</scope>
    <source>
        <strain evidence="2 3">HYN0085</strain>
    </source>
</reference>
<keyword evidence="1" id="KW-1133">Transmembrane helix</keyword>
<organism evidence="2 3">
    <name type="scientific">Runella rosea</name>
    <dbReference type="NCBI Taxonomy" id="2259595"/>
    <lineage>
        <taxon>Bacteria</taxon>
        <taxon>Pseudomonadati</taxon>
        <taxon>Bacteroidota</taxon>
        <taxon>Cytophagia</taxon>
        <taxon>Cytophagales</taxon>
        <taxon>Spirosomataceae</taxon>
        <taxon>Runella</taxon>
    </lineage>
</organism>
<evidence type="ECO:0000313" key="2">
    <source>
        <dbReference type="EMBL" id="AXE18535.1"/>
    </source>
</evidence>
<dbReference type="Pfam" id="PF04367">
    <property type="entry name" value="DUF502"/>
    <property type="match status" value="1"/>
</dbReference>
<sequence>MLQNRIVKRILAYFGRGLILVAPTYFTFVIIKEGIGYLDSILPIYIDTSDKQTLYLPGLGLLIILSSIVFLGFIFSRFVPQSFFAFGQSILKQMPLVSLIYYSFKDLITAFVGDKRKFNQPVLVTVNQQSNLKKLGFITQTDLSNLQLEGYMAVYCPHSYAFSGELFIVSAEHIQVLEGLSSADVMKMIISGGVSIK</sequence>
<dbReference type="PANTHER" id="PTHR31876">
    <property type="entry name" value="COV-LIKE PROTEIN 1"/>
    <property type="match status" value="1"/>
</dbReference>
<gene>
    <name evidence="2" type="ORF">DR864_12600</name>
</gene>
<dbReference type="RefSeq" id="WP_114067318.1">
    <property type="nucleotide sequence ID" value="NZ_CP030850.1"/>
</dbReference>
<keyword evidence="3" id="KW-1185">Reference proteome</keyword>